<evidence type="ECO:0000313" key="2">
    <source>
        <dbReference type="Proteomes" id="UP001516023"/>
    </source>
</evidence>
<dbReference type="PANTHER" id="PTHR14209">
    <property type="entry name" value="ISOAMYL ACETATE-HYDROLYZING ESTERASE 1"/>
    <property type="match status" value="1"/>
</dbReference>
<dbReference type="CDD" id="cd01838">
    <property type="entry name" value="Isoamyl_acetate_hydrolase_like"/>
    <property type="match status" value="1"/>
</dbReference>
<feature type="non-terminal residue" evidence="1">
    <location>
        <position position="255"/>
    </location>
</feature>
<evidence type="ECO:0008006" key="3">
    <source>
        <dbReference type="Google" id="ProtNLM"/>
    </source>
</evidence>
<accession>A0ABD3QPQ7</accession>
<name>A0ABD3QPQ7_9STRA</name>
<dbReference type="EMBL" id="JABMIG020000022">
    <property type="protein sequence ID" value="KAL3802108.1"/>
    <property type="molecule type" value="Genomic_DNA"/>
</dbReference>
<organism evidence="1 2">
    <name type="scientific">Cyclotella cryptica</name>
    <dbReference type="NCBI Taxonomy" id="29204"/>
    <lineage>
        <taxon>Eukaryota</taxon>
        <taxon>Sar</taxon>
        <taxon>Stramenopiles</taxon>
        <taxon>Ochrophyta</taxon>
        <taxon>Bacillariophyta</taxon>
        <taxon>Coscinodiscophyceae</taxon>
        <taxon>Thalassiosirophycidae</taxon>
        <taxon>Stephanodiscales</taxon>
        <taxon>Stephanodiscaceae</taxon>
        <taxon>Cyclotella</taxon>
    </lineage>
</organism>
<dbReference type="PANTHER" id="PTHR14209:SF19">
    <property type="entry name" value="ISOAMYL ACETATE-HYDROLYZING ESTERASE 1 HOMOLOG"/>
    <property type="match status" value="1"/>
</dbReference>
<gene>
    <name evidence="1" type="ORF">HJC23_010864</name>
</gene>
<reference evidence="1 2" key="1">
    <citation type="journal article" date="2020" name="G3 (Bethesda)">
        <title>Improved Reference Genome for Cyclotella cryptica CCMP332, a Model for Cell Wall Morphogenesis, Salinity Adaptation, and Lipid Production in Diatoms (Bacillariophyta).</title>
        <authorList>
            <person name="Roberts W.R."/>
            <person name="Downey K.M."/>
            <person name="Ruck E.C."/>
            <person name="Traller J.C."/>
            <person name="Alverson A.J."/>
        </authorList>
    </citation>
    <scope>NUCLEOTIDE SEQUENCE [LARGE SCALE GENOMIC DNA]</scope>
    <source>
        <strain evidence="1 2">CCMP332</strain>
    </source>
</reference>
<protein>
    <recommendedName>
        <fullName evidence="3">SGNH hydrolase-type esterase domain-containing protein</fullName>
    </recommendedName>
</protein>
<dbReference type="InterPro" id="IPR036514">
    <property type="entry name" value="SGNH_hydro_sf"/>
</dbReference>
<sequence>MLLRTRPSILLFGDSITQSGFSGGSSSTASAGWVSLLSSAYARRADVLNRGYSGYNTRHALEILSSVFVSSDTSVERSAIGNDRVLMVTVFFGANDASLPGEREHCQHVPIDEYEDNLRKIVKMIRATLPVENNDKSQYIPPILLITPPPIDEKKWDNYCIQNFNELSPRTNHASKAYGDKVKSVAKDLECHVVDAFSVLGGDHPEQEAYYGKHLEDGLHLNELGNKLLYDGVMDVICRELPDLAPTQDGDGKYA</sequence>
<dbReference type="InterPro" id="IPR045136">
    <property type="entry name" value="Iah1-like"/>
</dbReference>
<dbReference type="Gene3D" id="3.40.50.1110">
    <property type="entry name" value="SGNH hydrolase"/>
    <property type="match status" value="1"/>
</dbReference>
<dbReference type="InterPro" id="IPR001087">
    <property type="entry name" value="GDSL"/>
</dbReference>
<keyword evidence="2" id="KW-1185">Reference proteome</keyword>
<evidence type="ECO:0000313" key="1">
    <source>
        <dbReference type="EMBL" id="KAL3802108.1"/>
    </source>
</evidence>
<dbReference type="Proteomes" id="UP001516023">
    <property type="component" value="Unassembled WGS sequence"/>
</dbReference>
<dbReference type="AlphaFoldDB" id="A0ABD3QPQ7"/>
<dbReference type="Pfam" id="PF00657">
    <property type="entry name" value="Lipase_GDSL"/>
    <property type="match status" value="1"/>
</dbReference>
<dbReference type="SUPFAM" id="SSF52266">
    <property type="entry name" value="SGNH hydrolase"/>
    <property type="match status" value="1"/>
</dbReference>
<proteinExistence type="predicted"/>
<comment type="caution">
    <text evidence="1">The sequence shown here is derived from an EMBL/GenBank/DDBJ whole genome shotgun (WGS) entry which is preliminary data.</text>
</comment>